<dbReference type="GO" id="GO:0006508">
    <property type="term" value="P:proteolysis"/>
    <property type="evidence" value="ECO:0007669"/>
    <property type="project" value="UniProtKB-KW"/>
</dbReference>
<dbReference type="InterPro" id="IPR019756">
    <property type="entry name" value="Pept_S26A_signal_pept_1_Ser-AS"/>
</dbReference>
<protein>
    <recommendedName>
        <fullName evidence="3">Peptidase S24/S26A/S26B/S26C domain-containing protein</fullName>
    </recommendedName>
</protein>
<dbReference type="Pfam" id="PF00717">
    <property type="entry name" value="Peptidase_S24"/>
    <property type="match status" value="1"/>
</dbReference>
<dbReference type="CDD" id="cd06462">
    <property type="entry name" value="Peptidase_S24_S26"/>
    <property type="match status" value="1"/>
</dbReference>
<dbReference type="GO" id="GO:0004252">
    <property type="term" value="F:serine-type endopeptidase activity"/>
    <property type="evidence" value="ECO:0007669"/>
    <property type="project" value="InterPro"/>
</dbReference>
<proteinExistence type="predicted"/>
<sequence>MGLARVTGVSMCPTLAPGDRLLVRYAAPVRPGDLVLARFPDGVLAVKRAAEPRLLPDGGEGWWLLSDDPHAGVDSRHRGPVAASAVAGVVLARVWPRPRWFGHRA</sequence>
<reference evidence="4" key="1">
    <citation type="submission" date="2020-02" db="EMBL/GenBank/DDBJ databases">
        <authorList>
            <person name="Meier V. D."/>
        </authorList>
    </citation>
    <scope>NUCLEOTIDE SEQUENCE</scope>
    <source>
        <strain evidence="4">AVDCRST_MAG06</strain>
    </source>
</reference>
<name>A0A6J4PIA7_9ACTN</name>
<dbReference type="SUPFAM" id="SSF51306">
    <property type="entry name" value="LexA/Signal peptidase"/>
    <property type="match status" value="1"/>
</dbReference>
<dbReference type="PROSITE" id="PS00501">
    <property type="entry name" value="SPASE_I_1"/>
    <property type="match status" value="1"/>
</dbReference>
<dbReference type="AlphaFoldDB" id="A0A6J4PIA7"/>
<dbReference type="GO" id="GO:0016020">
    <property type="term" value="C:membrane"/>
    <property type="evidence" value="ECO:0007669"/>
    <property type="project" value="InterPro"/>
</dbReference>
<feature type="domain" description="Peptidase S24/S26A/S26B/S26C" evidence="3">
    <location>
        <begin position="3"/>
        <end position="70"/>
    </location>
</feature>
<evidence type="ECO:0000313" key="4">
    <source>
        <dbReference type="EMBL" id="CAA9416691.1"/>
    </source>
</evidence>
<dbReference type="InterPro" id="IPR015927">
    <property type="entry name" value="Peptidase_S24_S26A/B/C"/>
</dbReference>
<organism evidence="4">
    <name type="scientific">uncultured Nocardioides sp</name>
    <dbReference type="NCBI Taxonomy" id="198441"/>
    <lineage>
        <taxon>Bacteria</taxon>
        <taxon>Bacillati</taxon>
        <taxon>Actinomycetota</taxon>
        <taxon>Actinomycetes</taxon>
        <taxon>Propionibacteriales</taxon>
        <taxon>Nocardioidaceae</taxon>
        <taxon>Nocardioides</taxon>
        <taxon>environmental samples</taxon>
    </lineage>
</organism>
<dbReference type="EMBL" id="CADCUP010000215">
    <property type="protein sequence ID" value="CAA9416691.1"/>
    <property type="molecule type" value="Genomic_DNA"/>
</dbReference>
<accession>A0A6J4PIA7</accession>
<gene>
    <name evidence="4" type="ORF">AVDCRST_MAG06-3246</name>
</gene>
<dbReference type="Gene3D" id="2.10.109.10">
    <property type="entry name" value="Umud Fragment, subunit A"/>
    <property type="match status" value="1"/>
</dbReference>
<evidence type="ECO:0000259" key="3">
    <source>
        <dbReference type="Pfam" id="PF00717"/>
    </source>
</evidence>
<keyword evidence="1" id="KW-0645">Protease</keyword>
<dbReference type="InterPro" id="IPR036286">
    <property type="entry name" value="LexA/Signal_pep-like_sf"/>
</dbReference>
<keyword evidence="2" id="KW-0378">Hydrolase</keyword>
<evidence type="ECO:0000256" key="1">
    <source>
        <dbReference type="ARBA" id="ARBA00022670"/>
    </source>
</evidence>
<evidence type="ECO:0000256" key="2">
    <source>
        <dbReference type="ARBA" id="ARBA00022801"/>
    </source>
</evidence>